<feature type="compositionally biased region" description="Basic and acidic residues" evidence="1">
    <location>
        <begin position="296"/>
        <end position="318"/>
    </location>
</feature>
<sequence length="592" mass="67382">MKIILLILLAICTILSAAEYPRYKGRPPPPRQRRVPTNQQFSKKWHQGGPLIQNLPQGIPQGFPQGMQGVPPGHGQFGLRGPPLRQRPVNHIPVLMVPNNVPQIKHHKIPQPNGLGHQLPQRQATLPVRSFWKNPVAPVKLQQEVVFKTPLPTPPPEKPFRSAPSIPTSQEFDYHIQTNQIPTAHINPIKQIGEKGPIHTIPAPNLSLKDKPLHIEEVRNDISFPHPSHHNAHLSTQVTIQKSHEYQVTEPPEHNQKLFRAQQEHQKQIQRQIQKQIQQMHQQTVQQELLNQQQQELHEHQQELHHQQQQELHNHQQQELHNQQQFLLATDQSSVHQTLEPNPQGDIILSNNLSPKDLYQLVSANYPQLQIPKATSNAVSVSTVIYPGFLEQFPQESIQIASDKISFQPEYHSFNYDEQAHQKSLAKKDMSSLVSATYNLGGDKISSRNSVDPLAQAEIVQSYFDSRSDVADNNIEADAKSNTKKDIVDEKLIETTFYSSLPSKEAAERLAQLQTAGKVNSNLMKLSPTKKDTNEPLTIVISDEYEGEEETIKGSRKDESKEESRDYDEYSHEENIASEEFGHRIQPKKRAE</sequence>
<name>A0A6P7GAG0_DIAVI</name>
<feature type="signal peptide" evidence="2">
    <location>
        <begin position="1"/>
        <end position="17"/>
    </location>
</feature>
<reference evidence="3" key="1">
    <citation type="submission" date="2025-08" db="UniProtKB">
        <authorList>
            <consortium name="RefSeq"/>
        </authorList>
    </citation>
    <scope>IDENTIFICATION</scope>
    <source>
        <tissue evidence="3">Whole insect</tissue>
    </source>
</reference>
<evidence type="ECO:0000313" key="3">
    <source>
        <dbReference type="RefSeq" id="XP_028146256.1"/>
    </source>
</evidence>
<feature type="region of interest" description="Disordered" evidence="1">
    <location>
        <begin position="524"/>
        <end position="592"/>
    </location>
</feature>
<organism evidence="3">
    <name type="scientific">Diabrotica virgifera virgifera</name>
    <name type="common">western corn rootworm</name>
    <dbReference type="NCBI Taxonomy" id="50390"/>
    <lineage>
        <taxon>Eukaryota</taxon>
        <taxon>Metazoa</taxon>
        <taxon>Ecdysozoa</taxon>
        <taxon>Arthropoda</taxon>
        <taxon>Hexapoda</taxon>
        <taxon>Insecta</taxon>
        <taxon>Pterygota</taxon>
        <taxon>Neoptera</taxon>
        <taxon>Endopterygota</taxon>
        <taxon>Coleoptera</taxon>
        <taxon>Polyphaga</taxon>
        <taxon>Cucujiformia</taxon>
        <taxon>Chrysomeloidea</taxon>
        <taxon>Chrysomelidae</taxon>
        <taxon>Galerucinae</taxon>
        <taxon>Diabroticina</taxon>
        <taxon>Diabroticites</taxon>
        <taxon>Diabrotica</taxon>
    </lineage>
</organism>
<feature type="chain" id="PRO_5027857459" evidence="2">
    <location>
        <begin position="18"/>
        <end position="592"/>
    </location>
</feature>
<keyword evidence="2" id="KW-0732">Signal</keyword>
<accession>A0A6P7GAG0</accession>
<feature type="compositionally biased region" description="Basic and acidic residues" evidence="1">
    <location>
        <begin position="550"/>
        <end position="592"/>
    </location>
</feature>
<evidence type="ECO:0000256" key="2">
    <source>
        <dbReference type="SAM" id="SignalP"/>
    </source>
</evidence>
<proteinExistence type="predicted"/>
<dbReference type="AlphaFoldDB" id="A0A6P7GAG0"/>
<dbReference type="InParanoid" id="A0A6P7GAG0"/>
<dbReference type="RefSeq" id="XP_028146256.1">
    <property type="nucleotide sequence ID" value="XM_028290455.1"/>
</dbReference>
<evidence type="ECO:0000256" key="1">
    <source>
        <dbReference type="SAM" id="MobiDB-lite"/>
    </source>
</evidence>
<protein>
    <submittedName>
        <fullName evidence="3">Transcription factor SPT20 homolog</fullName>
    </submittedName>
</protein>
<gene>
    <name evidence="3" type="primary">LOC114339771</name>
</gene>
<feature type="region of interest" description="Disordered" evidence="1">
    <location>
        <begin position="294"/>
        <end position="320"/>
    </location>
</feature>